<proteinExistence type="predicted"/>
<protein>
    <submittedName>
        <fullName evidence="2">Uncharacterized protein</fullName>
    </submittedName>
</protein>
<reference evidence="2 3" key="1">
    <citation type="submission" date="2020-03" db="EMBL/GenBank/DDBJ databases">
        <title>Genomic Encyclopedia of Type Strains, Phase IV (KMG-V): Genome sequencing to study the core and pangenomes of soil and plant-associated prokaryotes.</title>
        <authorList>
            <person name="Whitman W."/>
        </authorList>
    </citation>
    <scope>NUCLEOTIDE SEQUENCE [LARGE SCALE GENOMIC DNA]</scope>
    <source>
        <strain evidence="2 3">1B</strain>
    </source>
</reference>
<dbReference type="RefSeq" id="WP_168674902.1">
    <property type="nucleotide sequence ID" value="NZ_JAAVTK010000015.1"/>
</dbReference>
<evidence type="ECO:0000313" key="2">
    <source>
        <dbReference type="EMBL" id="NKI92029.1"/>
    </source>
</evidence>
<keyword evidence="3" id="KW-1185">Reference proteome</keyword>
<comment type="caution">
    <text evidence="2">The sequence shown here is derived from an EMBL/GenBank/DDBJ whole genome shotgun (WGS) entry which is preliminary data.</text>
</comment>
<accession>A0ABX1HP43</accession>
<gene>
    <name evidence="1" type="ORF">HBN54_003954</name>
    <name evidence="2" type="ORF">HBN54_004653</name>
</gene>
<organism evidence="2 3">
    <name type="scientific">Hymenobacter artigasi</name>
    <dbReference type="NCBI Taxonomy" id="2719616"/>
    <lineage>
        <taxon>Bacteria</taxon>
        <taxon>Pseudomonadati</taxon>
        <taxon>Bacteroidota</taxon>
        <taxon>Cytophagia</taxon>
        <taxon>Cytophagales</taxon>
        <taxon>Hymenobacteraceae</taxon>
        <taxon>Hymenobacter</taxon>
    </lineage>
</organism>
<evidence type="ECO:0000313" key="1">
    <source>
        <dbReference type="EMBL" id="NKI91337.1"/>
    </source>
</evidence>
<dbReference type="EMBL" id="JAAVTK010000030">
    <property type="protein sequence ID" value="NKI92029.1"/>
    <property type="molecule type" value="Genomic_DNA"/>
</dbReference>
<evidence type="ECO:0000313" key="3">
    <source>
        <dbReference type="Proteomes" id="UP000717634"/>
    </source>
</evidence>
<name>A0ABX1HP43_9BACT</name>
<sequence length="59" mass="6684">MGLFDTLSHLSSSGHLSEAEALLERLEASPLTAEQRAWVLRLRELLEELDRNNSLGLFF</sequence>
<dbReference type="Proteomes" id="UP000717634">
    <property type="component" value="Unassembled WGS sequence"/>
</dbReference>
<dbReference type="EMBL" id="JAAVTK010000015">
    <property type="protein sequence ID" value="NKI91337.1"/>
    <property type="molecule type" value="Genomic_DNA"/>
</dbReference>